<dbReference type="Gene3D" id="3.30.420.40">
    <property type="match status" value="2"/>
</dbReference>
<dbReference type="InterPro" id="IPR043129">
    <property type="entry name" value="ATPase_NBD"/>
</dbReference>
<evidence type="ECO:0000256" key="1">
    <source>
        <dbReference type="ARBA" id="ARBA00006479"/>
    </source>
</evidence>
<keyword evidence="3" id="KW-1185">Reference proteome</keyword>
<gene>
    <name evidence="2" type="ORF">SAMN06265371_1162</name>
</gene>
<dbReference type="InterPro" id="IPR000600">
    <property type="entry name" value="ROK"/>
</dbReference>
<dbReference type="PANTHER" id="PTHR18964">
    <property type="entry name" value="ROK (REPRESSOR, ORF, KINASE) FAMILY"/>
    <property type="match status" value="1"/>
</dbReference>
<dbReference type="Pfam" id="PF00480">
    <property type="entry name" value="ROK"/>
    <property type="match status" value="1"/>
</dbReference>
<accession>A0A238Z8L9</accession>
<reference evidence="2 3" key="1">
    <citation type="submission" date="2017-06" db="EMBL/GenBank/DDBJ databases">
        <authorList>
            <person name="Kim H.J."/>
            <person name="Triplett B.A."/>
        </authorList>
    </citation>
    <scope>NUCLEOTIDE SEQUENCE [LARGE SCALE GENOMIC DNA]</scope>
    <source>
        <strain evidence="2 3">DSM 29150</strain>
    </source>
</reference>
<sequence length="308" mass="32988">MNEHKIGIGIDLGGTAIKYGLVDSEGKAYWNSKKPSNAKSSSKEVLKNILNACEECIEKAKELGLEVESIGIGTPGLIKNRDIVLGETKNIKNWKGTAIASFISTQLKLSTYVGNDADMMGLGEFKFTEGSNKDVVVFITLGTGIGGAIFIDGKLFQGQFGLCGELGAFPLVVNDAIFAWEDKASTSALINMYKAAKSINELDVSIDGKHIISKYMEGESEAIEALGKSTDYVAMGIAGFVNVFNPKKVVIGGGISEAGEFYFDIINQKVQKYVMKECFENVKIVKAELGNKAGFIGAGVFGLESKVC</sequence>
<dbReference type="GO" id="GO:0016301">
    <property type="term" value="F:kinase activity"/>
    <property type="evidence" value="ECO:0007669"/>
    <property type="project" value="UniProtKB-KW"/>
</dbReference>
<dbReference type="EMBL" id="FZNT01000016">
    <property type="protein sequence ID" value="SNR79826.1"/>
    <property type="molecule type" value="Genomic_DNA"/>
</dbReference>
<proteinExistence type="inferred from homology"/>
<dbReference type="PANTHER" id="PTHR18964:SF149">
    <property type="entry name" value="BIFUNCTIONAL UDP-N-ACETYLGLUCOSAMINE 2-EPIMERASE_N-ACETYLMANNOSAMINE KINASE"/>
    <property type="match status" value="1"/>
</dbReference>
<protein>
    <submittedName>
        <fullName evidence="2">Glucokinase</fullName>
    </submittedName>
</protein>
<organism evidence="2 3">
    <name type="scientific">Lutibacter agarilyticus</name>
    <dbReference type="NCBI Taxonomy" id="1109740"/>
    <lineage>
        <taxon>Bacteria</taxon>
        <taxon>Pseudomonadati</taxon>
        <taxon>Bacteroidota</taxon>
        <taxon>Flavobacteriia</taxon>
        <taxon>Flavobacteriales</taxon>
        <taxon>Flavobacteriaceae</taxon>
        <taxon>Lutibacter</taxon>
    </lineage>
</organism>
<comment type="similarity">
    <text evidence="1">Belongs to the ROK (NagC/XylR) family.</text>
</comment>
<keyword evidence="2" id="KW-0808">Transferase</keyword>
<evidence type="ECO:0000313" key="3">
    <source>
        <dbReference type="Proteomes" id="UP000198384"/>
    </source>
</evidence>
<keyword evidence="2" id="KW-0418">Kinase</keyword>
<dbReference type="Proteomes" id="UP000198384">
    <property type="component" value="Unassembled WGS sequence"/>
</dbReference>
<dbReference type="SUPFAM" id="SSF53067">
    <property type="entry name" value="Actin-like ATPase domain"/>
    <property type="match status" value="1"/>
</dbReference>
<name>A0A238Z8L9_9FLAO</name>
<dbReference type="RefSeq" id="WP_089382996.1">
    <property type="nucleotide sequence ID" value="NZ_FZNT01000016.1"/>
</dbReference>
<dbReference type="AlphaFoldDB" id="A0A238Z8L9"/>
<evidence type="ECO:0000313" key="2">
    <source>
        <dbReference type="EMBL" id="SNR79826.1"/>
    </source>
</evidence>
<dbReference type="OrthoDB" id="9810372at2"/>